<accession>L8GUY4</accession>
<dbReference type="Proteomes" id="UP000011083">
    <property type="component" value="Unassembled WGS sequence"/>
</dbReference>
<keyword evidence="3" id="KW-1185">Reference proteome</keyword>
<dbReference type="EMBL" id="KB007995">
    <property type="protein sequence ID" value="ELR16433.1"/>
    <property type="molecule type" value="Genomic_DNA"/>
</dbReference>
<dbReference type="AlphaFoldDB" id="L8GUY4"/>
<feature type="non-terminal residue" evidence="2">
    <location>
        <position position="1"/>
    </location>
</feature>
<gene>
    <name evidence="2" type="ORF">ACA1_028740</name>
</gene>
<protein>
    <submittedName>
        <fullName evidence="2">Uncharacterized protein</fullName>
    </submittedName>
</protein>
<proteinExistence type="predicted"/>
<dbReference type="VEuPathDB" id="AmoebaDB:ACA1_028740"/>
<reference evidence="2 3" key="1">
    <citation type="journal article" date="2013" name="Genome Biol.">
        <title>Genome of Acanthamoeba castellanii highlights extensive lateral gene transfer and early evolution of tyrosine kinase signaling.</title>
        <authorList>
            <person name="Clarke M."/>
            <person name="Lohan A.J."/>
            <person name="Liu B."/>
            <person name="Lagkouvardos I."/>
            <person name="Roy S."/>
            <person name="Zafar N."/>
            <person name="Bertelli C."/>
            <person name="Schilde C."/>
            <person name="Kianianmomeni A."/>
            <person name="Burglin T.R."/>
            <person name="Frech C."/>
            <person name="Turcotte B."/>
            <person name="Kopec K.O."/>
            <person name="Synnott J.M."/>
            <person name="Choo C."/>
            <person name="Paponov I."/>
            <person name="Finkler A."/>
            <person name="Soon Heng Tan C."/>
            <person name="Hutchins A.P."/>
            <person name="Weinmeier T."/>
            <person name="Rattei T."/>
            <person name="Chu J.S."/>
            <person name="Gimenez G."/>
            <person name="Irimia M."/>
            <person name="Rigden D.J."/>
            <person name="Fitzpatrick D.A."/>
            <person name="Lorenzo-Morales J."/>
            <person name="Bateman A."/>
            <person name="Chiu C.H."/>
            <person name="Tang P."/>
            <person name="Hegemann P."/>
            <person name="Fromm H."/>
            <person name="Raoult D."/>
            <person name="Greub G."/>
            <person name="Miranda-Saavedra D."/>
            <person name="Chen N."/>
            <person name="Nash P."/>
            <person name="Ginger M.L."/>
            <person name="Horn M."/>
            <person name="Schaap P."/>
            <person name="Caler L."/>
            <person name="Loftus B."/>
        </authorList>
    </citation>
    <scope>NUCLEOTIDE SEQUENCE [LARGE SCALE GENOMIC DNA]</scope>
    <source>
        <strain evidence="2 3">Neff</strain>
    </source>
</reference>
<name>L8GUY4_ACACF</name>
<organism evidence="2 3">
    <name type="scientific">Acanthamoeba castellanii (strain ATCC 30010 / Neff)</name>
    <dbReference type="NCBI Taxonomy" id="1257118"/>
    <lineage>
        <taxon>Eukaryota</taxon>
        <taxon>Amoebozoa</taxon>
        <taxon>Discosea</taxon>
        <taxon>Longamoebia</taxon>
        <taxon>Centramoebida</taxon>
        <taxon>Acanthamoebidae</taxon>
        <taxon>Acanthamoeba</taxon>
    </lineage>
</organism>
<feature type="non-terminal residue" evidence="2">
    <location>
        <position position="250"/>
    </location>
</feature>
<evidence type="ECO:0000313" key="3">
    <source>
        <dbReference type="Proteomes" id="UP000011083"/>
    </source>
</evidence>
<dbReference type="GeneID" id="14917122"/>
<feature type="compositionally biased region" description="Low complexity" evidence="1">
    <location>
        <begin position="144"/>
        <end position="175"/>
    </location>
</feature>
<dbReference type="RefSeq" id="XP_004338446.1">
    <property type="nucleotide sequence ID" value="XM_004338398.1"/>
</dbReference>
<evidence type="ECO:0000313" key="2">
    <source>
        <dbReference type="EMBL" id="ELR16433.1"/>
    </source>
</evidence>
<feature type="region of interest" description="Disordered" evidence="1">
    <location>
        <begin position="139"/>
        <end position="183"/>
    </location>
</feature>
<dbReference type="KEGG" id="acan:ACA1_028740"/>
<evidence type="ECO:0000256" key="1">
    <source>
        <dbReference type="SAM" id="MobiDB-lite"/>
    </source>
</evidence>
<sequence length="250" mass="26385">AAKKLITPYTEFLDQFITDIGGSGPVSDSTKVITPFKPPADVLEMQSKGKEKDSEDVWKAVNVRESQMNSARSLDTLFELNQLAAVNKQAAKPAPSADFKAVKLDSKSSAAPDSFVFEGDAEFTNLLQEISPATIRFVGKTHRSSGPPAAPALSSPGTTRPTPSPGSASPVAPAPLSGRRAASPMVKVSVDTLEAVDVLDVFDSLDKVISVSEQMIAKEKDLKWAADTNAQTVEATLLSNSPRGPRSSGS</sequence>